<dbReference type="RefSeq" id="WP_385878256.1">
    <property type="nucleotide sequence ID" value="NZ_JBHLXE010000111.1"/>
</dbReference>
<protein>
    <submittedName>
        <fullName evidence="1">Conjugal transfer protein TraF</fullName>
    </submittedName>
</protein>
<gene>
    <name evidence="1" type="primary">traF</name>
    <name evidence="1" type="ORF">ACFFIT_12805</name>
</gene>
<dbReference type="CDD" id="cd02972">
    <property type="entry name" value="DsbA_family"/>
    <property type="match status" value="1"/>
</dbReference>
<dbReference type="Pfam" id="PF13728">
    <property type="entry name" value="TraF"/>
    <property type="match status" value="1"/>
</dbReference>
<keyword evidence="2" id="KW-1185">Reference proteome</keyword>
<dbReference type="InterPro" id="IPR036249">
    <property type="entry name" value="Thioredoxin-like_sf"/>
</dbReference>
<dbReference type="InterPro" id="IPR039555">
    <property type="entry name" value="TraF/TrbB"/>
</dbReference>
<dbReference type="InterPro" id="IPR014111">
    <property type="entry name" value="T4SS_TraF-like"/>
</dbReference>
<name>A0ABV6CD78_9GAMM</name>
<organism evidence="1 2">
    <name type="scientific">Thorsellia kenyensis</name>
    <dbReference type="NCBI Taxonomy" id="1549888"/>
    <lineage>
        <taxon>Bacteria</taxon>
        <taxon>Pseudomonadati</taxon>
        <taxon>Pseudomonadota</taxon>
        <taxon>Gammaproteobacteria</taxon>
        <taxon>Enterobacterales</taxon>
        <taxon>Thorselliaceae</taxon>
        <taxon>Thorsellia</taxon>
    </lineage>
</organism>
<sequence length="312" mass="35685">MYLYSILFIAISILLKNDGPLANGIGQSQLTSSLPRGYTNEKENEINPRFFENHQQGWFWYKEQLVIDEEMDSVNSDNRMNANLTNEALELTDVQFSNEWFRDNLPKFLDAAIDVPTFDNIKTYLFLQKKMMDKSETFATLSQQVVMQHPELDERNRRPLAPFASKALDKIAQDNKEKLLIELSKKTGIYFFYRSDCPYCHIQAPILKALKEKFELTILAIALDGRPLPDNLFSEFIIDKGQAMALNVTSVPSLFLKGEDKLIPLSQGVLSYTELIDHILLIALSVNLITQEEYEATRALNLPVSQSILHAN</sequence>
<dbReference type="SUPFAM" id="SSF52833">
    <property type="entry name" value="Thioredoxin-like"/>
    <property type="match status" value="1"/>
</dbReference>
<dbReference type="NCBIfam" id="TIGR02740">
    <property type="entry name" value="TraF-like"/>
    <property type="match status" value="1"/>
</dbReference>
<comment type="caution">
    <text evidence="1">The sequence shown here is derived from an EMBL/GenBank/DDBJ whole genome shotgun (WGS) entry which is preliminary data.</text>
</comment>
<dbReference type="Gene3D" id="3.40.30.10">
    <property type="entry name" value="Glutaredoxin"/>
    <property type="match status" value="1"/>
</dbReference>
<dbReference type="Proteomes" id="UP001589758">
    <property type="component" value="Unassembled WGS sequence"/>
</dbReference>
<evidence type="ECO:0000313" key="1">
    <source>
        <dbReference type="EMBL" id="MFC0180952.1"/>
    </source>
</evidence>
<dbReference type="EMBL" id="JBHLXE010000111">
    <property type="protein sequence ID" value="MFC0180952.1"/>
    <property type="molecule type" value="Genomic_DNA"/>
</dbReference>
<evidence type="ECO:0000313" key="2">
    <source>
        <dbReference type="Proteomes" id="UP001589758"/>
    </source>
</evidence>
<reference evidence="1 2" key="1">
    <citation type="submission" date="2024-09" db="EMBL/GenBank/DDBJ databases">
        <authorList>
            <person name="Sun Q."/>
            <person name="Mori K."/>
        </authorList>
    </citation>
    <scope>NUCLEOTIDE SEQUENCE [LARGE SCALE GENOMIC DNA]</scope>
    <source>
        <strain evidence="1 2">CCM 8545</strain>
    </source>
</reference>
<proteinExistence type="predicted"/>
<accession>A0ABV6CD78</accession>